<feature type="domain" description="DALR anticodon binding" evidence="7">
    <location>
        <begin position="7"/>
        <end position="106"/>
    </location>
</feature>
<comment type="caution">
    <text evidence="8">The sequence shown here is derived from an EMBL/GenBank/DDBJ whole genome shotgun (WGS) entry which is preliminary data.</text>
</comment>
<dbReference type="Pfam" id="PF05746">
    <property type="entry name" value="DALR_1"/>
    <property type="match status" value="1"/>
</dbReference>
<evidence type="ECO:0000256" key="1">
    <source>
        <dbReference type="ARBA" id="ARBA00012837"/>
    </source>
</evidence>
<reference evidence="8 9" key="2">
    <citation type="submission" date="2019-08" db="EMBL/GenBank/DDBJ databases">
        <authorList>
            <person name="Henke P."/>
        </authorList>
    </citation>
    <scope>NUCLEOTIDE SEQUENCE [LARGE SCALE GENOMIC DNA]</scope>
    <source>
        <strain evidence="8">Phe10_nw2017</strain>
    </source>
</reference>
<dbReference type="SMART" id="SM00836">
    <property type="entry name" value="DALR_1"/>
    <property type="match status" value="1"/>
</dbReference>
<organism evidence="8 9">
    <name type="scientific">Planctomyces bekefii</name>
    <dbReference type="NCBI Taxonomy" id="1653850"/>
    <lineage>
        <taxon>Bacteria</taxon>
        <taxon>Pseudomonadati</taxon>
        <taxon>Planctomycetota</taxon>
        <taxon>Planctomycetia</taxon>
        <taxon>Planctomycetales</taxon>
        <taxon>Planctomycetaceae</taxon>
        <taxon>Planctomyces</taxon>
    </lineage>
</organism>
<dbReference type="GO" id="GO:0005524">
    <property type="term" value="F:ATP binding"/>
    <property type="evidence" value="ECO:0007669"/>
    <property type="project" value="UniProtKB-KW"/>
</dbReference>
<dbReference type="InterPro" id="IPR008909">
    <property type="entry name" value="DALR_anticod-bd"/>
</dbReference>
<evidence type="ECO:0000313" key="9">
    <source>
        <dbReference type="Proteomes" id="UP000321083"/>
    </source>
</evidence>
<accession>A0A5C6M778</accession>
<dbReference type="InterPro" id="IPR001278">
    <property type="entry name" value="Arg-tRNA-ligase"/>
</dbReference>
<evidence type="ECO:0000313" key="8">
    <source>
        <dbReference type="EMBL" id="TWW10023.1"/>
    </source>
</evidence>
<name>A0A5C6M778_9PLAN</name>
<keyword evidence="2" id="KW-0436">Ligase</keyword>
<evidence type="ECO:0000259" key="7">
    <source>
        <dbReference type="SMART" id="SM00836"/>
    </source>
</evidence>
<keyword evidence="5" id="KW-0030">Aminoacyl-tRNA synthetase</keyword>
<evidence type="ECO:0000256" key="6">
    <source>
        <dbReference type="ARBA" id="ARBA00049339"/>
    </source>
</evidence>
<evidence type="ECO:0000256" key="2">
    <source>
        <dbReference type="ARBA" id="ARBA00022598"/>
    </source>
</evidence>
<gene>
    <name evidence="8" type="ORF">E3A20_08540</name>
</gene>
<proteinExistence type="predicted"/>
<dbReference type="EMBL" id="SRHE01000125">
    <property type="protein sequence ID" value="TWW10023.1"/>
    <property type="molecule type" value="Genomic_DNA"/>
</dbReference>
<dbReference type="InterPro" id="IPR009080">
    <property type="entry name" value="tRNAsynth_Ia_anticodon-bd"/>
</dbReference>
<dbReference type="GO" id="GO:0006420">
    <property type="term" value="P:arginyl-tRNA aminoacylation"/>
    <property type="evidence" value="ECO:0007669"/>
    <property type="project" value="InterPro"/>
</dbReference>
<dbReference type="SUPFAM" id="SSF47323">
    <property type="entry name" value="Anticodon-binding domain of a subclass of class I aminoacyl-tRNA synthetases"/>
    <property type="match status" value="1"/>
</dbReference>
<dbReference type="PANTHER" id="PTHR11956:SF5">
    <property type="entry name" value="ARGININE--TRNA LIGASE, CYTOPLASMIC"/>
    <property type="match status" value="1"/>
</dbReference>
<protein>
    <recommendedName>
        <fullName evidence="1">arginine--tRNA ligase</fullName>
        <ecNumber evidence="1">6.1.1.19</ecNumber>
    </recommendedName>
</protein>
<dbReference type="EC" id="6.1.1.19" evidence="1"/>
<reference evidence="8 9" key="1">
    <citation type="submission" date="2019-08" db="EMBL/GenBank/DDBJ databases">
        <title>100 year-old enigma solved: identification of Planctomyces bekefii, the type genus and species of the phylum Planctomycetes.</title>
        <authorList>
            <person name="Svetlana D.N."/>
            <person name="Overmann J."/>
        </authorList>
    </citation>
    <scope>NUCLEOTIDE SEQUENCE [LARGE SCALE GENOMIC DNA]</scope>
    <source>
        <strain evidence="8">Phe10_nw2017</strain>
    </source>
</reference>
<evidence type="ECO:0000256" key="4">
    <source>
        <dbReference type="ARBA" id="ARBA00022840"/>
    </source>
</evidence>
<evidence type="ECO:0000256" key="5">
    <source>
        <dbReference type="ARBA" id="ARBA00023146"/>
    </source>
</evidence>
<dbReference type="PANTHER" id="PTHR11956">
    <property type="entry name" value="ARGINYL-TRNA SYNTHETASE"/>
    <property type="match status" value="1"/>
</dbReference>
<dbReference type="GO" id="GO:0004814">
    <property type="term" value="F:arginine-tRNA ligase activity"/>
    <property type="evidence" value="ECO:0007669"/>
    <property type="project" value="UniProtKB-EC"/>
</dbReference>
<comment type="catalytic activity">
    <reaction evidence="6">
        <text>tRNA(Arg) + L-arginine + ATP = L-arginyl-tRNA(Arg) + AMP + diphosphate</text>
        <dbReference type="Rhea" id="RHEA:20301"/>
        <dbReference type="Rhea" id="RHEA-COMP:9658"/>
        <dbReference type="Rhea" id="RHEA-COMP:9673"/>
        <dbReference type="ChEBI" id="CHEBI:30616"/>
        <dbReference type="ChEBI" id="CHEBI:32682"/>
        <dbReference type="ChEBI" id="CHEBI:33019"/>
        <dbReference type="ChEBI" id="CHEBI:78442"/>
        <dbReference type="ChEBI" id="CHEBI:78513"/>
        <dbReference type="ChEBI" id="CHEBI:456215"/>
        <dbReference type="EC" id="6.1.1.19"/>
    </reaction>
</comment>
<keyword evidence="3" id="KW-0547">Nucleotide-binding</keyword>
<dbReference type="Proteomes" id="UP000321083">
    <property type="component" value="Unassembled WGS sequence"/>
</dbReference>
<keyword evidence="9" id="KW-1185">Reference proteome</keyword>
<dbReference type="Gene3D" id="1.10.730.10">
    <property type="entry name" value="Isoleucyl-tRNA Synthetase, Domain 1"/>
    <property type="match status" value="1"/>
</dbReference>
<sequence length="106" mass="11823">LTSKDNEKPDASQAPLLTAPEERELLRYLYDFNNVVAQACESCRPSHLATHLFYMCKSFNRFYAEVSVIKAENAALRGARLALIEASAVTLKFGLSLLGMTPPERM</sequence>
<feature type="non-terminal residue" evidence="8">
    <location>
        <position position="1"/>
    </location>
</feature>
<evidence type="ECO:0000256" key="3">
    <source>
        <dbReference type="ARBA" id="ARBA00022741"/>
    </source>
</evidence>
<keyword evidence="4" id="KW-0067">ATP-binding</keyword>
<dbReference type="AlphaFoldDB" id="A0A5C6M778"/>